<sequence length="169" mass="18619">MGSTAGNPQPGTRSGRRRGGVPPLERLRSVIICDTNCLLSLVNDADPHHEEVRKIATSESRPLVVSPLVLAEFDYLVRKIVSGAVARSLLERLLQGRMIEVAAMSHTDLLTAVKVDAKYASLELGLADASLVVLAYRYKTFDLLTRDERDFRPIVPLQGGAFRLLPKDR</sequence>
<feature type="compositionally biased region" description="Polar residues" evidence="7">
    <location>
        <begin position="1"/>
        <end position="12"/>
    </location>
</feature>
<feature type="region of interest" description="Disordered" evidence="7">
    <location>
        <begin position="1"/>
        <end position="21"/>
    </location>
</feature>
<comment type="caution">
    <text evidence="9">The sequence shown here is derived from an EMBL/GenBank/DDBJ whole genome shotgun (WGS) entry which is preliminary data.</text>
</comment>
<keyword evidence="6" id="KW-0800">Toxin</keyword>
<reference evidence="9 10" key="1">
    <citation type="submission" date="2019-10" db="EMBL/GenBank/DDBJ databases">
        <title>Glycomyces albidus sp. nov., a novel actinomycete isolated from rhizosphere soil of wheat (Triticum aestivum L.).</title>
        <authorList>
            <person name="Qian L."/>
        </authorList>
    </citation>
    <scope>NUCLEOTIDE SEQUENCE [LARGE SCALE GENOMIC DNA]</scope>
    <source>
        <strain evidence="9 10">NEAU-7082</strain>
    </source>
</reference>
<keyword evidence="2 6" id="KW-0540">Nuclease</keyword>
<keyword evidence="5 6" id="KW-0460">Magnesium</keyword>
<feature type="binding site" evidence="6">
    <location>
        <position position="34"/>
    </location>
    <ligand>
        <name>Mg(2+)</name>
        <dbReference type="ChEBI" id="CHEBI:18420"/>
    </ligand>
</feature>
<name>A0A6L5G6D2_9ACTN</name>
<feature type="binding site" evidence="6">
    <location>
        <position position="128"/>
    </location>
    <ligand>
        <name>Mg(2+)</name>
        <dbReference type="ChEBI" id="CHEBI:18420"/>
    </ligand>
</feature>
<dbReference type="SUPFAM" id="SSF88723">
    <property type="entry name" value="PIN domain-like"/>
    <property type="match status" value="1"/>
</dbReference>
<protein>
    <recommendedName>
        <fullName evidence="6">Ribonuclease VapC</fullName>
        <shortName evidence="6">RNase VapC</shortName>
        <ecNumber evidence="6">3.1.-.-</ecNumber>
    </recommendedName>
    <alternativeName>
        <fullName evidence="6">Toxin VapC</fullName>
    </alternativeName>
</protein>
<accession>A0A6L5G6D2</accession>
<evidence type="ECO:0000313" key="9">
    <source>
        <dbReference type="EMBL" id="MQM25196.1"/>
    </source>
</evidence>
<dbReference type="GO" id="GO:0016787">
    <property type="term" value="F:hydrolase activity"/>
    <property type="evidence" value="ECO:0007669"/>
    <property type="project" value="UniProtKB-KW"/>
</dbReference>
<evidence type="ECO:0000256" key="5">
    <source>
        <dbReference type="ARBA" id="ARBA00022842"/>
    </source>
</evidence>
<keyword evidence="10" id="KW-1185">Reference proteome</keyword>
<comment type="similarity">
    <text evidence="6">Belongs to the PINc/VapC protein family.</text>
</comment>
<proteinExistence type="inferred from homology"/>
<dbReference type="Pfam" id="PF01850">
    <property type="entry name" value="PIN"/>
    <property type="match status" value="1"/>
</dbReference>
<gene>
    <name evidence="6" type="primary">vapC</name>
    <name evidence="9" type="ORF">GFD30_06360</name>
</gene>
<dbReference type="InterPro" id="IPR029060">
    <property type="entry name" value="PIN-like_dom_sf"/>
</dbReference>
<evidence type="ECO:0000256" key="7">
    <source>
        <dbReference type="SAM" id="MobiDB-lite"/>
    </source>
</evidence>
<comment type="cofactor">
    <cofactor evidence="6">
        <name>Mg(2+)</name>
        <dbReference type="ChEBI" id="CHEBI:18420"/>
    </cofactor>
</comment>
<feature type="domain" description="PIN" evidence="8">
    <location>
        <begin position="31"/>
        <end position="151"/>
    </location>
</feature>
<dbReference type="AlphaFoldDB" id="A0A6L5G6D2"/>
<dbReference type="GO" id="GO:0004540">
    <property type="term" value="F:RNA nuclease activity"/>
    <property type="evidence" value="ECO:0007669"/>
    <property type="project" value="InterPro"/>
</dbReference>
<keyword evidence="3 6" id="KW-0479">Metal-binding</keyword>
<keyword evidence="4 6" id="KW-0378">Hydrolase</keyword>
<organism evidence="9 10">
    <name type="scientific">Glycomyces albidus</name>
    <dbReference type="NCBI Taxonomy" id="2656774"/>
    <lineage>
        <taxon>Bacteria</taxon>
        <taxon>Bacillati</taxon>
        <taxon>Actinomycetota</taxon>
        <taxon>Actinomycetes</taxon>
        <taxon>Glycomycetales</taxon>
        <taxon>Glycomycetaceae</taxon>
        <taxon>Glycomyces</taxon>
    </lineage>
</organism>
<evidence type="ECO:0000256" key="2">
    <source>
        <dbReference type="ARBA" id="ARBA00022722"/>
    </source>
</evidence>
<evidence type="ECO:0000259" key="8">
    <source>
        <dbReference type="Pfam" id="PF01850"/>
    </source>
</evidence>
<evidence type="ECO:0000256" key="3">
    <source>
        <dbReference type="ARBA" id="ARBA00022723"/>
    </source>
</evidence>
<dbReference type="EMBL" id="WIAO01000005">
    <property type="protein sequence ID" value="MQM25196.1"/>
    <property type="molecule type" value="Genomic_DNA"/>
</dbReference>
<evidence type="ECO:0000313" key="10">
    <source>
        <dbReference type="Proteomes" id="UP000477750"/>
    </source>
</evidence>
<dbReference type="Gene3D" id="3.40.50.1010">
    <property type="entry name" value="5'-nuclease"/>
    <property type="match status" value="1"/>
</dbReference>
<dbReference type="EC" id="3.1.-.-" evidence="6"/>
<dbReference type="InterPro" id="IPR022907">
    <property type="entry name" value="VapC_family"/>
</dbReference>
<dbReference type="GO" id="GO:0090729">
    <property type="term" value="F:toxin activity"/>
    <property type="evidence" value="ECO:0007669"/>
    <property type="project" value="UniProtKB-KW"/>
</dbReference>
<evidence type="ECO:0000256" key="4">
    <source>
        <dbReference type="ARBA" id="ARBA00022801"/>
    </source>
</evidence>
<dbReference type="Proteomes" id="UP000477750">
    <property type="component" value="Unassembled WGS sequence"/>
</dbReference>
<dbReference type="InterPro" id="IPR002716">
    <property type="entry name" value="PIN_dom"/>
</dbReference>
<dbReference type="GO" id="GO:0000287">
    <property type="term" value="F:magnesium ion binding"/>
    <property type="evidence" value="ECO:0007669"/>
    <property type="project" value="UniProtKB-UniRule"/>
</dbReference>
<evidence type="ECO:0000256" key="6">
    <source>
        <dbReference type="HAMAP-Rule" id="MF_00265"/>
    </source>
</evidence>
<evidence type="ECO:0000256" key="1">
    <source>
        <dbReference type="ARBA" id="ARBA00022649"/>
    </source>
</evidence>
<comment type="function">
    <text evidence="6">Toxic component of a toxin-antitoxin (TA) system. An RNase.</text>
</comment>
<keyword evidence="1 6" id="KW-1277">Toxin-antitoxin system</keyword>
<dbReference type="HAMAP" id="MF_00265">
    <property type="entry name" value="VapC_Nob1"/>
    <property type="match status" value="1"/>
</dbReference>